<dbReference type="Gene3D" id="3.40.640.10">
    <property type="entry name" value="Type I PLP-dependent aspartate aminotransferase-like (Major domain)"/>
    <property type="match status" value="1"/>
</dbReference>
<dbReference type="InterPro" id="IPR005814">
    <property type="entry name" value="Aminotrans_3"/>
</dbReference>
<evidence type="ECO:0000256" key="2">
    <source>
        <dbReference type="ARBA" id="ARBA00022898"/>
    </source>
</evidence>
<gene>
    <name evidence="3" type="ORF">S06H3_51498</name>
</gene>
<evidence type="ECO:0000313" key="3">
    <source>
        <dbReference type="EMBL" id="GAI36817.1"/>
    </source>
</evidence>
<dbReference type="PANTHER" id="PTHR43713">
    <property type="entry name" value="GLUTAMATE-1-SEMIALDEHYDE 2,1-AMINOMUTASE"/>
    <property type="match status" value="1"/>
</dbReference>
<dbReference type="AlphaFoldDB" id="X1MYK5"/>
<dbReference type="InterPro" id="IPR015421">
    <property type="entry name" value="PyrdxlP-dep_Trfase_major"/>
</dbReference>
<proteinExistence type="predicted"/>
<comment type="caution">
    <text evidence="3">The sequence shown here is derived from an EMBL/GenBank/DDBJ whole genome shotgun (WGS) entry which is preliminary data.</text>
</comment>
<name>X1MYK5_9ZZZZ</name>
<organism evidence="3">
    <name type="scientific">marine sediment metagenome</name>
    <dbReference type="NCBI Taxonomy" id="412755"/>
    <lineage>
        <taxon>unclassified sequences</taxon>
        <taxon>metagenomes</taxon>
        <taxon>ecological metagenomes</taxon>
    </lineage>
</organism>
<evidence type="ECO:0000256" key="1">
    <source>
        <dbReference type="ARBA" id="ARBA00001933"/>
    </source>
</evidence>
<reference evidence="3" key="1">
    <citation type="journal article" date="2014" name="Front. Microbiol.">
        <title>High frequency of phylogenetically diverse reductive dehalogenase-homologous genes in deep subseafloor sedimentary metagenomes.</title>
        <authorList>
            <person name="Kawai M."/>
            <person name="Futagami T."/>
            <person name="Toyoda A."/>
            <person name="Takaki Y."/>
            <person name="Nishi S."/>
            <person name="Hori S."/>
            <person name="Arai W."/>
            <person name="Tsubouchi T."/>
            <person name="Morono Y."/>
            <person name="Uchiyama I."/>
            <person name="Ito T."/>
            <person name="Fujiyama A."/>
            <person name="Inagaki F."/>
            <person name="Takami H."/>
        </authorList>
    </citation>
    <scope>NUCLEOTIDE SEQUENCE</scope>
    <source>
        <strain evidence="3">Expedition CK06-06</strain>
    </source>
</reference>
<dbReference type="InterPro" id="IPR015422">
    <property type="entry name" value="PyrdxlP-dep_Trfase_small"/>
</dbReference>
<feature type="non-terminal residue" evidence="3">
    <location>
        <position position="180"/>
    </location>
</feature>
<dbReference type="InterPro" id="IPR015424">
    <property type="entry name" value="PyrdxlP-dep_Trfase"/>
</dbReference>
<keyword evidence="2" id="KW-0663">Pyridoxal phosphate</keyword>
<accession>X1MYK5</accession>
<dbReference type="SUPFAM" id="SSF53383">
    <property type="entry name" value="PLP-dependent transferases"/>
    <property type="match status" value="1"/>
</dbReference>
<evidence type="ECO:0008006" key="4">
    <source>
        <dbReference type="Google" id="ProtNLM"/>
    </source>
</evidence>
<dbReference type="PANTHER" id="PTHR43713:SF3">
    <property type="entry name" value="GLUTAMATE-1-SEMIALDEHYDE 2,1-AMINOMUTASE 1, CHLOROPLASTIC-RELATED"/>
    <property type="match status" value="1"/>
</dbReference>
<dbReference type="Pfam" id="PF00202">
    <property type="entry name" value="Aminotran_3"/>
    <property type="match status" value="1"/>
</dbReference>
<dbReference type="EMBL" id="BARV01032685">
    <property type="protein sequence ID" value="GAI36817.1"/>
    <property type="molecule type" value="Genomic_DNA"/>
</dbReference>
<comment type="cofactor">
    <cofactor evidence="1">
        <name>pyridoxal 5'-phosphate</name>
        <dbReference type="ChEBI" id="CHEBI:597326"/>
    </cofactor>
</comment>
<dbReference type="GO" id="GO:0008483">
    <property type="term" value="F:transaminase activity"/>
    <property type="evidence" value="ECO:0007669"/>
    <property type="project" value="InterPro"/>
</dbReference>
<dbReference type="Gene3D" id="3.90.1150.10">
    <property type="entry name" value="Aspartate Aminotransferase, domain 1"/>
    <property type="match status" value="1"/>
</dbReference>
<protein>
    <recommendedName>
        <fullName evidence="4">Aminotransferase class III-fold pyridoxal phosphate-dependent enzyme</fullName>
    </recommendedName>
</protein>
<sequence>MAVDKIVEEYIRTHPGSQKLHERAVKVFAADGATHANRLLDPFRPYITHAKGSRKWDVDGNEYIDYVLGHGGLILGHCHPDVVRAVQEQMVKGVHYGENHELEIEWAELIKSMMPAMERVEFFACGQEANMMAIRLARAFTSRRKVLRFVGNYHGWADELSGPASTGTVADEVQVIPIHN</sequence>
<dbReference type="GO" id="GO:0030170">
    <property type="term" value="F:pyridoxal phosphate binding"/>
    <property type="evidence" value="ECO:0007669"/>
    <property type="project" value="InterPro"/>
</dbReference>